<keyword evidence="9" id="KW-1185">Reference proteome</keyword>
<comment type="catalytic activity">
    <reaction evidence="6">
        <text>a 2'-deoxyadenosine in DNA + S-adenosyl-L-methionine = an N(6)-methyl-2'-deoxyadenosine in DNA + S-adenosyl-L-homocysteine + H(+)</text>
        <dbReference type="Rhea" id="RHEA:15197"/>
        <dbReference type="Rhea" id="RHEA-COMP:12418"/>
        <dbReference type="Rhea" id="RHEA-COMP:12419"/>
        <dbReference type="ChEBI" id="CHEBI:15378"/>
        <dbReference type="ChEBI" id="CHEBI:57856"/>
        <dbReference type="ChEBI" id="CHEBI:59789"/>
        <dbReference type="ChEBI" id="CHEBI:90615"/>
        <dbReference type="ChEBI" id="CHEBI:90616"/>
        <dbReference type="EC" id="2.1.1.72"/>
    </reaction>
</comment>
<dbReference type="PANTHER" id="PTHR33841">
    <property type="entry name" value="DNA METHYLTRANSFERASE YEEA-RELATED"/>
    <property type="match status" value="1"/>
</dbReference>
<dbReference type="PRINTS" id="PR00507">
    <property type="entry name" value="N12N6MTFRASE"/>
</dbReference>
<dbReference type="InterPro" id="IPR050953">
    <property type="entry name" value="N4_N6_ade-DNA_methylase"/>
</dbReference>
<evidence type="ECO:0000313" key="9">
    <source>
        <dbReference type="Proteomes" id="UP000637002"/>
    </source>
</evidence>
<dbReference type="Proteomes" id="UP000637002">
    <property type="component" value="Unassembled WGS sequence"/>
</dbReference>
<evidence type="ECO:0000256" key="5">
    <source>
        <dbReference type="ARBA" id="ARBA00022691"/>
    </source>
</evidence>
<dbReference type="InterPro" id="IPR029063">
    <property type="entry name" value="SAM-dependent_MTases_sf"/>
</dbReference>
<dbReference type="RefSeq" id="WP_188608764.1">
    <property type="nucleotide sequence ID" value="NZ_BMGG01000003.1"/>
</dbReference>
<evidence type="ECO:0000256" key="2">
    <source>
        <dbReference type="ARBA" id="ARBA00011900"/>
    </source>
</evidence>
<comment type="similarity">
    <text evidence="1">Belongs to the N(4)/N(6)-methyltransferase family.</text>
</comment>
<dbReference type="InterPro" id="IPR011639">
    <property type="entry name" value="MethylTrfase_TaqI-like_dom"/>
</dbReference>
<comment type="caution">
    <text evidence="8">The sequence shown here is derived from an EMBL/GenBank/DDBJ whole genome shotgun (WGS) entry which is preliminary data.</text>
</comment>
<dbReference type="Pfam" id="PF07669">
    <property type="entry name" value="Eco57I"/>
    <property type="match status" value="1"/>
</dbReference>
<organism evidence="8 9">
    <name type="scientific">Chelatococcus reniformis</name>
    <dbReference type="NCBI Taxonomy" id="1494448"/>
    <lineage>
        <taxon>Bacteria</taxon>
        <taxon>Pseudomonadati</taxon>
        <taxon>Pseudomonadota</taxon>
        <taxon>Alphaproteobacteria</taxon>
        <taxon>Hyphomicrobiales</taxon>
        <taxon>Chelatococcaceae</taxon>
        <taxon>Chelatococcus</taxon>
    </lineage>
</organism>
<reference evidence="8" key="1">
    <citation type="journal article" date="2014" name="Int. J. Syst. Evol. Microbiol.">
        <title>Complete genome sequence of Corynebacterium casei LMG S-19264T (=DSM 44701T), isolated from a smear-ripened cheese.</title>
        <authorList>
            <consortium name="US DOE Joint Genome Institute (JGI-PGF)"/>
            <person name="Walter F."/>
            <person name="Albersmeier A."/>
            <person name="Kalinowski J."/>
            <person name="Ruckert C."/>
        </authorList>
    </citation>
    <scope>NUCLEOTIDE SEQUENCE</scope>
    <source>
        <strain evidence="8">CGMCC 1.12919</strain>
    </source>
</reference>
<keyword evidence="3 8" id="KW-0489">Methyltransferase</keyword>
<keyword evidence="5" id="KW-0949">S-adenosyl-L-methionine</keyword>
<evidence type="ECO:0000256" key="6">
    <source>
        <dbReference type="ARBA" id="ARBA00047942"/>
    </source>
</evidence>
<dbReference type="EMBL" id="BMGG01000003">
    <property type="protein sequence ID" value="GGC58999.1"/>
    <property type="molecule type" value="Genomic_DNA"/>
</dbReference>
<name>A0A916XAI7_9HYPH</name>
<dbReference type="PANTHER" id="PTHR33841:SF5">
    <property type="entry name" value="DNA METHYLASE (MODIFICATION METHYLASE) (METHYLTRANSFERASE)-RELATED"/>
    <property type="match status" value="1"/>
</dbReference>
<dbReference type="SUPFAM" id="SSF53335">
    <property type="entry name" value="S-adenosyl-L-methionine-dependent methyltransferases"/>
    <property type="match status" value="1"/>
</dbReference>
<proteinExistence type="inferred from homology"/>
<dbReference type="EC" id="2.1.1.72" evidence="2"/>
<dbReference type="PROSITE" id="PS00092">
    <property type="entry name" value="N6_MTASE"/>
    <property type="match status" value="1"/>
</dbReference>
<dbReference type="GO" id="GO:0006304">
    <property type="term" value="P:DNA modification"/>
    <property type="evidence" value="ECO:0007669"/>
    <property type="project" value="InterPro"/>
</dbReference>
<feature type="domain" description="Type II methyltransferase M.TaqI-like" evidence="7">
    <location>
        <begin position="234"/>
        <end position="310"/>
    </location>
</feature>
<gene>
    <name evidence="8" type="ORF">GCM10010994_17250</name>
</gene>
<dbReference type="GO" id="GO:0032259">
    <property type="term" value="P:methylation"/>
    <property type="evidence" value="ECO:0007669"/>
    <property type="project" value="UniProtKB-KW"/>
</dbReference>
<keyword evidence="4" id="KW-0808">Transferase</keyword>
<evidence type="ECO:0000256" key="1">
    <source>
        <dbReference type="ARBA" id="ARBA00006594"/>
    </source>
</evidence>
<dbReference type="InterPro" id="IPR002052">
    <property type="entry name" value="DNA_methylase_N6_adenine_CS"/>
</dbReference>
<evidence type="ECO:0000256" key="3">
    <source>
        <dbReference type="ARBA" id="ARBA00022603"/>
    </source>
</evidence>
<sequence>MGKRASAERGAERQSASAVIKTLDHDIARALSRQIAESHRLAFARSFTLAVVQACRDIADLPQAAGRPQDVELLTLAPDALSAAMAYGHSLAKAEPRQAGFLAGTIYTTALPAAYRASHGIFYTPPQLVDRLLAMADDASIDWRSARILDPACGGGAFLAAAALRMVAALEGSDPAFVLQQIGVRLHGFELDPFGAWLAQASVELVLADVIRAAGRPAPRIVEVRDSLGMAPGDIGRFDLVIGNPPYGRVTLAPERRACFSRSVYGHANLYGLFTDAGLRWTRPGGVIAFVTPTSMLSGLYYKSLRGLLAAQAPPIAVAFVHERAGVFEDVLQETILATYRRGGAARSGKVGFIAQGGTALHTAGGFALPAEPEAPWLLPRRPDQVALTRRLRAMRHRLADYGYGVSTGPLVWNRFKDRLQHAHKGGCYPVVWAESVTSSGQFVWRSEKRNHAPWFEARLPRDKWLIVTRPCVLVQRTTAKEQPRRLIAAEMSEAFIGQHGGVVVENHLNMVRALGPDPRAPAAVIAALLNNAAVDAAFRCINGSVAVSAFELEELPLPAPTVMARLAKLVAAGAPAKALDSVIAAAYARGDAAVPS</sequence>
<dbReference type="Gene3D" id="3.40.50.150">
    <property type="entry name" value="Vaccinia Virus protein VP39"/>
    <property type="match status" value="1"/>
</dbReference>
<evidence type="ECO:0000256" key="4">
    <source>
        <dbReference type="ARBA" id="ARBA00022679"/>
    </source>
</evidence>
<dbReference type="GO" id="GO:0003676">
    <property type="term" value="F:nucleic acid binding"/>
    <property type="evidence" value="ECO:0007669"/>
    <property type="project" value="InterPro"/>
</dbReference>
<accession>A0A916XAI7</accession>
<dbReference type="AlphaFoldDB" id="A0A916XAI7"/>
<protein>
    <recommendedName>
        <fullName evidence="2">site-specific DNA-methyltransferase (adenine-specific)</fullName>
        <ecNumber evidence="2">2.1.1.72</ecNumber>
    </recommendedName>
</protein>
<evidence type="ECO:0000313" key="8">
    <source>
        <dbReference type="EMBL" id="GGC58999.1"/>
    </source>
</evidence>
<evidence type="ECO:0000259" key="7">
    <source>
        <dbReference type="Pfam" id="PF07669"/>
    </source>
</evidence>
<dbReference type="GO" id="GO:0009007">
    <property type="term" value="F:site-specific DNA-methyltransferase (adenine-specific) activity"/>
    <property type="evidence" value="ECO:0007669"/>
    <property type="project" value="UniProtKB-EC"/>
</dbReference>
<reference evidence="8" key="2">
    <citation type="submission" date="2020-09" db="EMBL/GenBank/DDBJ databases">
        <authorList>
            <person name="Sun Q."/>
            <person name="Zhou Y."/>
        </authorList>
    </citation>
    <scope>NUCLEOTIDE SEQUENCE</scope>
    <source>
        <strain evidence="8">CGMCC 1.12919</strain>
    </source>
</reference>